<comment type="caution">
    <text evidence="1">The sequence shown here is derived from an EMBL/GenBank/DDBJ whole genome shotgun (WGS) entry which is preliminary data.</text>
</comment>
<name>A0ABR6GC21_9HYPH</name>
<gene>
    <name evidence="1" type="ORF">FHS25_004331</name>
</gene>
<protein>
    <submittedName>
        <fullName evidence="1">Uncharacterized protein</fullName>
    </submittedName>
</protein>
<dbReference type="Proteomes" id="UP000542811">
    <property type="component" value="Unassembled WGS sequence"/>
</dbReference>
<accession>A0ABR6GC21</accession>
<keyword evidence="2" id="KW-1185">Reference proteome</keyword>
<reference evidence="1 2" key="1">
    <citation type="submission" date="2020-08" db="EMBL/GenBank/DDBJ databases">
        <title>Genomic Encyclopedia of Type Strains, Phase III (KMG-III): the genomes of soil and plant-associated and newly described type strains.</title>
        <authorList>
            <person name="Whitman W."/>
        </authorList>
    </citation>
    <scope>NUCLEOTIDE SEQUENCE [LARGE SCALE GENOMIC DNA]</scope>
    <source>
        <strain evidence="1 2">CECT 8280</strain>
    </source>
</reference>
<sequence>MLPLIGGTPVENIGFCDEVSEATGAIAFRHIEFVGEMPMIFRADCVFKQRLTGFR</sequence>
<proteinExistence type="predicted"/>
<evidence type="ECO:0000313" key="1">
    <source>
        <dbReference type="EMBL" id="MBB3163836.1"/>
    </source>
</evidence>
<dbReference type="EMBL" id="JACHXX010000006">
    <property type="protein sequence ID" value="MBB3163836.1"/>
    <property type="molecule type" value="Genomic_DNA"/>
</dbReference>
<evidence type="ECO:0000313" key="2">
    <source>
        <dbReference type="Proteomes" id="UP000542811"/>
    </source>
</evidence>
<dbReference type="RefSeq" id="WP_245310394.1">
    <property type="nucleotide sequence ID" value="NZ_JAAXQQ010000014.1"/>
</dbReference>
<organism evidence="1 2">
    <name type="scientific">Rhizobium laguerreae</name>
    <dbReference type="NCBI Taxonomy" id="1076926"/>
    <lineage>
        <taxon>Bacteria</taxon>
        <taxon>Pseudomonadati</taxon>
        <taxon>Pseudomonadota</taxon>
        <taxon>Alphaproteobacteria</taxon>
        <taxon>Hyphomicrobiales</taxon>
        <taxon>Rhizobiaceae</taxon>
        <taxon>Rhizobium/Agrobacterium group</taxon>
        <taxon>Rhizobium</taxon>
    </lineage>
</organism>